<proteinExistence type="predicted"/>
<evidence type="ECO:0000313" key="3">
    <source>
        <dbReference type="RefSeq" id="XP_015264582.1"/>
    </source>
</evidence>
<reference evidence="3" key="1">
    <citation type="submission" date="2025-08" db="UniProtKB">
        <authorList>
            <consortium name="RefSeq"/>
        </authorList>
    </citation>
    <scope>IDENTIFICATION</scope>
</reference>
<feature type="domain" description="Reverse transcriptase Ty1/copia-type" evidence="1">
    <location>
        <begin position="12"/>
        <end position="96"/>
    </location>
</feature>
<organism evidence="2 3">
    <name type="scientific">Gekko japonicus</name>
    <name type="common">Schlegel's Japanese gecko</name>
    <dbReference type="NCBI Taxonomy" id="146911"/>
    <lineage>
        <taxon>Eukaryota</taxon>
        <taxon>Metazoa</taxon>
        <taxon>Chordata</taxon>
        <taxon>Craniata</taxon>
        <taxon>Vertebrata</taxon>
        <taxon>Euteleostomi</taxon>
        <taxon>Lepidosauria</taxon>
        <taxon>Squamata</taxon>
        <taxon>Bifurcata</taxon>
        <taxon>Gekkota</taxon>
        <taxon>Gekkonidae</taxon>
        <taxon>Gekkoninae</taxon>
        <taxon>Gekko</taxon>
    </lineage>
</organism>
<keyword evidence="2" id="KW-1185">Reference proteome</keyword>
<accession>A0ABM1JSZ5</accession>
<dbReference type="InterPro" id="IPR013103">
    <property type="entry name" value="RVT_2"/>
</dbReference>
<evidence type="ECO:0000313" key="2">
    <source>
        <dbReference type="Proteomes" id="UP000694871"/>
    </source>
</evidence>
<dbReference type="RefSeq" id="XP_015264582.1">
    <property type="nucleotide sequence ID" value="XM_015409096.1"/>
</dbReference>
<dbReference type="Proteomes" id="UP000694871">
    <property type="component" value="Unplaced"/>
</dbReference>
<gene>
    <name evidence="3" type="primary">LOC107108626</name>
</gene>
<dbReference type="Pfam" id="PF07727">
    <property type="entry name" value="RVT_2"/>
    <property type="match status" value="1"/>
</dbReference>
<protein>
    <submittedName>
        <fullName evidence="3">Uncharacterized mitochondrial protein AtMg00820-like</fullName>
    </submittedName>
</protein>
<evidence type="ECO:0000259" key="1">
    <source>
        <dbReference type="Pfam" id="PF07727"/>
    </source>
</evidence>
<name>A0ABM1JSZ5_GEKJA</name>
<dbReference type="GeneID" id="107108626"/>
<sequence length="130" mass="15221">MEQEIPSIYEKEAWTLTKLLPGRKPVGCKWVFQIKYNDDGTVELYKAHLVAKGYSQEYGTDYFETFAPVINLAVFRTLLSVTASRDMIVEHLNIKTHSSMENYLRKYLWNNLRVSKSKDKKIMFTDTTKD</sequence>